<proteinExistence type="predicted"/>
<feature type="compositionally biased region" description="Low complexity" evidence="1">
    <location>
        <begin position="182"/>
        <end position="191"/>
    </location>
</feature>
<gene>
    <name evidence="2" type="ORF">SAMN05216324_107182</name>
</gene>
<protein>
    <submittedName>
        <fullName evidence="2">Uncharacterized protein</fullName>
    </submittedName>
</protein>
<dbReference type="RefSeq" id="WP_228430094.1">
    <property type="nucleotide sequence ID" value="NZ_FPKW01000007.1"/>
</dbReference>
<organism evidence="2 3">
    <name type="scientific">Chryseobacterium limigenitum</name>
    <dbReference type="NCBI Taxonomy" id="1612149"/>
    <lineage>
        <taxon>Bacteria</taxon>
        <taxon>Pseudomonadati</taxon>
        <taxon>Bacteroidota</taxon>
        <taxon>Flavobacteriia</taxon>
        <taxon>Flavobacteriales</taxon>
        <taxon>Weeksellaceae</taxon>
        <taxon>Chryseobacterium group</taxon>
        <taxon>Chryseobacterium</taxon>
    </lineage>
</organism>
<dbReference type="AlphaFoldDB" id="A0A1K2IRA9"/>
<feature type="compositionally biased region" description="Low complexity" evidence="1">
    <location>
        <begin position="159"/>
        <end position="175"/>
    </location>
</feature>
<sequence>MKKIILLFTCMFGISVFSQIKVLKNETLVEIGKDNSVGLYKKDDKFTINYQDLNTANLNTFRSFSFHNMNKDVEGLYKMITDGFIDTPEGNIVLELPNDIIELHYEKNFGQPTVQFIQYINKNRKYVGKSQFLNKKQVDKLFGKTNGKSALYERAVAKTTSSTTGTTSYNSSASTAIPLTDTPAKTPTSSPKSKKYKK</sequence>
<evidence type="ECO:0000313" key="3">
    <source>
        <dbReference type="Proteomes" id="UP000182034"/>
    </source>
</evidence>
<evidence type="ECO:0000256" key="1">
    <source>
        <dbReference type="SAM" id="MobiDB-lite"/>
    </source>
</evidence>
<evidence type="ECO:0000313" key="2">
    <source>
        <dbReference type="EMBL" id="SFZ94720.1"/>
    </source>
</evidence>
<dbReference type="Proteomes" id="UP000182034">
    <property type="component" value="Unassembled WGS sequence"/>
</dbReference>
<feature type="region of interest" description="Disordered" evidence="1">
    <location>
        <begin position="159"/>
        <end position="198"/>
    </location>
</feature>
<name>A0A1K2IRA9_9FLAO</name>
<keyword evidence="3" id="KW-1185">Reference proteome</keyword>
<reference evidence="3" key="1">
    <citation type="submission" date="2016-10" db="EMBL/GenBank/DDBJ databases">
        <authorList>
            <person name="Varghese N."/>
            <person name="Submissions S."/>
        </authorList>
    </citation>
    <scope>NUCLEOTIDE SEQUENCE [LARGE SCALE GENOMIC DNA]</scope>
    <source>
        <strain evidence="3">SUR2</strain>
    </source>
</reference>
<dbReference type="EMBL" id="FPKW01000007">
    <property type="protein sequence ID" value="SFZ94720.1"/>
    <property type="molecule type" value="Genomic_DNA"/>
</dbReference>
<accession>A0A1K2IRA9</accession>